<gene>
    <name evidence="1" type="ORF">D7V32_09595</name>
</gene>
<dbReference type="EMBL" id="RAXV01000019">
    <property type="protein sequence ID" value="RKG30908.1"/>
    <property type="molecule type" value="Genomic_DNA"/>
</dbReference>
<dbReference type="OrthoDB" id="6685692at2"/>
<protein>
    <submittedName>
        <fullName evidence="1">Uncharacterized protein</fullName>
    </submittedName>
</protein>
<keyword evidence="2" id="KW-1185">Reference proteome</keyword>
<evidence type="ECO:0000313" key="2">
    <source>
        <dbReference type="Proteomes" id="UP000282388"/>
    </source>
</evidence>
<reference evidence="1 2" key="1">
    <citation type="submission" date="2018-09" db="EMBL/GenBank/DDBJ databases">
        <title>The draft genome of Acinetobacter spp. strains.</title>
        <authorList>
            <person name="Qin J."/>
            <person name="Feng Y."/>
            <person name="Zong Z."/>
        </authorList>
    </citation>
    <scope>NUCLEOTIDE SEQUENCE [LARGE SCALE GENOMIC DNA]</scope>
    <source>
        <strain evidence="1 2">WCHAc060012</strain>
    </source>
</reference>
<organism evidence="1 2">
    <name type="scientific">Acinetobacter tianfuensis</name>
    <dbReference type="NCBI Taxonomy" id="2419603"/>
    <lineage>
        <taxon>Bacteria</taxon>
        <taxon>Pseudomonadati</taxon>
        <taxon>Pseudomonadota</taxon>
        <taxon>Gammaproteobacteria</taxon>
        <taxon>Moraxellales</taxon>
        <taxon>Moraxellaceae</taxon>
        <taxon>Acinetobacter</taxon>
    </lineage>
</organism>
<dbReference type="RefSeq" id="WP_120402669.1">
    <property type="nucleotide sequence ID" value="NZ_RAXV01000019.1"/>
</dbReference>
<name>A0A3A8E9X3_9GAMM</name>
<comment type="caution">
    <text evidence="1">The sequence shown here is derived from an EMBL/GenBank/DDBJ whole genome shotgun (WGS) entry which is preliminary data.</text>
</comment>
<proteinExistence type="predicted"/>
<evidence type="ECO:0000313" key="1">
    <source>
        <dbReference type="EMBL" id="RKG30908.1"/>
    </source>
</evidence>
<sequence length="184" mass="21286">MHQSSTNSTKFIIKNKDVNFAILDTEQKEFFLNTKVEIEHWDGFEITPADINQIVSFKHRFKAVDLNTGIWQFVWDYLADDSLNFPLAYQLLHWPQPTASQSRSEVLKISAYFSHGCTVRYIQDKTQFSKQRIERFIFSCEMAQMIETLAAPRMTSSTESAAANQAENSAKRSFFSKLRLKLGL</sequence>
<accession>A0A3A8E9X3</accession>
<dbReference type="AlphaFoldDB" id="A0A3A8E9X3"/>
<dbReference type="Proteomes" id="UP000282388">
    <property type="component" value="Unassembled WGS sequence"/>
</dbReference>